<dbReference type="Pfam" id="PF23666">
    <property type="entry name" value="Rcc01698_C"/>
    <property type="match status" value="1"/>
</dbReference>
<dbReference type="Proteomes" id="UP000245461">
    <property type="component" value="Unassembled WGS sequence"/>
</dbReference>
<dbReference type="CDD" id="cd19607">
    <property type="entry name" value="GTA_TIM-barrel-like"/>
    <property type="match status" value="1"/>
</dbReference>
<feature type="domain" description="Rcc01698-like C-terminal" evidence="3">
    <location>
        <begin position="1065"/>
        <end position="1165"/>
    </location>
</feature>
<comment type="caution">
    <text evidence="4">The sequence shown here is derived from an EMBL/GenBank/DDBJ whole genome shotgun (WGS) entry which is preliminary data.</text>
</comment>
<dbReference type="InterPro" id="IPR025195">
    <property type="entry name" value="GTA_TIM_dom"/>
</dbReference>
<gene>
    <name evidence="4" type="ORF">DKG74_09995</name>
</gene>
<organism evidence="4 5">
    <name type="scientific">Zavarzinia aquatilis</name>
    <dbReference type="NCBI Taxonomy" id="2211142"/>
    <lineage>
        <taxon>Bacteria</taxon>
        <taxon>Pseudomonadati</taxon>
        <taxon>Pseudomonadota</taxon>
        <taxon>Alphaproteobacteria</taxon>
        <taxon>Rhodospirillales</taxon>
        <taxon>Zavarziniaceae</taxon>
        <taxon>Zavarzinia</taxon>
    </lineage>
</organism>
<evidence type="ECO:0000259" key="3">
    <source>
        <dbReference type="Pfam" id="PF23666"/>
    </source>
</evidence>
<evidence type="ECO:0000259" key="1">
    <source>
        <dbReference type="Pfam" id="PF13547"/>
    </source>
</evidence>
<protein>
    <recommendedName>
        <fullName evidence="6">Host specificity protein</fullName>
    </recommendedName>
</protein>
<dbReference type="Pfam" id="PF13550">
    <property type="entry name" value="Phage-tail_3"/>
    <property type="match status" value="1"/>
</dbReference>
<proteinExistence type="predicted"/>
<name>A0A317E6M1_9PROT</name>
<sequence>MATLVLTTAASALTAGGPQWLVAAAAVAASVAGSYVDSQLFGTTVSREGPRLSETTIQTSTEGAPLPEMAGRLRLSGQVIWASRFREEASTESSGGGKGGGGTRSEVTTYSYYGNFAVGLCEGPVDRVWRIWADGKPMDLTNVTWRVYPGDDTQDPDPLIEGIEGTGRVPAYRGTAYVVFEDLPLAAYGNRLPQLVFEVCRRVPPVTGTPLESLIEAVTLIPGSGEFAYDTRVITTGSADSAAGAQGPQNRSGGDARADILPALDDLAASLPEVRKVFLVVGWYGDDLRAGHCQIRPKVDKTVKATFAGRTAVAWRVHTLGRAAAAVVSTSAYDGRLAYGGTPSDESVVRAIRELKARGYTVVLYPFVFMDVPADNELPDPWSDHGAGVGQPAYPWRGRITASIAPGHAGTPDGTAAVLAEIASFAGSATREQVSVSVSTANIVVCGYSGPDEWSFRRLVLHYARLAAAVNAIAPGAVTGFVIGSELRGLTTLRDDGGNYPFVNVLRALASDCRAILGGAVALTYAADWTEYFGHQPAGGDVRFHLDPLWADAAIDAIGIDNYLPLSDWRDGEDHLDRQAGWSGPYDPDYLDANIEGGERFDWYYASEADRVAQLRSPIADGAYGKPWVFRPKDIRAWWSNFHHERTGGIEAASPTAYVPMAKPIWFTELGIPSIDRGTNQPNVFYDPKSSESALPHFSAGTRDDLVQRAGLEAWLRHFGPDVPTNPLSPVYGGRMVQAIAVWTWDARPFPAWPARGDFWGDGDLWPLGHWLNGKVGLADLGGLVLSICARVGLAAADVDVSTLRGVVPGYLRDRPLSPRAELEALMNAYGLDVAETGGRLRFRHRGDDAVLTLQAGDLVAEDAGDFTVTRAQETDLPSEVVVGFVDVARDYRQTTVTSRRLGGVARGRREIALPFVMDDAQARDCADRLLSEAWIGRDSARFTLPPSALALDPGDTVVLALPRSSHTVALGRIADDGARRLEATAVEPAAHRLALAGGRPERIDRLPDPVGLALSFLDLPVIDETVAEHLPYVAASSTPAVTISVMASATGESFAPNTQLAASATIGLTTYDLYDGPTDYWDEGNVLGVNLFSGALSSQPRESLLAGRANAIAVQNGDGEWEILQFAVAMPRGSRLYDLTGLLRGRLGTEQAMRAPLPAGAPVVLLDRALRPLDLPASARNVAWHYRFGPAGLPYTDPAWDAADFIARAIGLRPLAPCHVTGRRDAVGNLSLTWIRRTRRGGHWADGTDTPLSEEREAYEVDILDGAGPGVVRTIAASAAQAVYTAAQATDDFGWVPAAVVLRVFQVSASYGRGLAATVTV</sequence>
<dbReference type="InterPro" id="IPR056490">
    <property type="entry name" value="Rcc01698_C"/>
</dbReference>
<evidence type="ECO:0000313" key="5">
    <source>
        <dbReference type="Proteomes" id="UP000245461"/>
    </source>
</evidence>
<dbReference type="Pfam" id="PF13547">
    <property type="entry name" value="GTA_TIM"/>
    <property type="match status" value="1"/>
</dbReference>
<evidence type="ECO:0000259" key="2">
    <source>
        <dbReference type="Pfam" id="PF13550"/>
    </source>
</evidence>
<evidence type="ECO:0008006" key="6">
    <source>
        <dbReference type="Google" id="ProtNLM"/>
    </source>
</evidence>
<evidence type="ECO:0000313" key="4">
    <source>
        <dbReference type="EMBL" id="PWR22758.1"/>
    </source>
</evidence>
<dbReference type="OrthoDB" id="8445115at2"/>
<reference evidence="4 5" key="1">
    <citation type="submission" date="2018-05" db="EMBL/GenBank/DDBJ databases">
        <title>Zavarzinia sp. HR-AS.</title>
        <authorList>
            <person name="Lee Y."/>
            <person name="Jeon C.O."/>
        </authorList>
    </citation>
    <scope>NUCLEOTIDE SEQUENCE [LARGE SCALE GENOMIC DNA]</scope>
    <source>
        <strain evidence="4 5">HR-AS</strain>
    </source>
</reference>
<dbReference type="InterPro" id="IPR032876">
    <property type="entry name" value="J_dom"/>
</dbReference>
<feature type="domain" description="Tip attachment protein J" evidence="2">
    <location>
        <begin position="814"/>
        <end position="974"/>
    </location>
</feature>
<dbReference type="RefSeq" id="WP_109905284.1">
    <property type="nucleotide sequence ID" value="NZ_QGLE01000005.1"/>
</dbReference>
<dbReference type="EMBL" id="QGLE01000005">
    <property type="protein sequence ID" value="PWR22758.1"/>
    <property type="molecule type" value="Genomic_DNA"/>
</dbReference>
<accession>A0A317E6M1</accession>
<dbReference type="Gene3D" id="3.20.20.80">
    <property type="entry name" value="Glycosidases"/>
    <property type="match status" value="1"/>
</dbReference>
<feature type="domain" description="GTA TIM-barrel-like" evidence="1">
    <location>
        <begin position="454"/>
        <end position="754"/>
    </location>
</feature>
<keyword evidence="5" id="KW-1185">Reference proteome</keyword>